<keyword evidence="2" id="KW-1185">Reference proteome</keyword>
<evidence type="ECO:0000313" key="2">
    <source>
        <dbReference type="Proteomes" id="UP000293092"/>
    </source>
</evidence>
<evidence type="ECO:0000313" key="1">
    <source>
        <dbReference type="EMBL" id="RZQ55639.1"/>
    </source>
</evidence>
<accession>A0ACD2HH60</accession>
<reference evidence="1" key="1">
    <citation type="submission" date="2017-11" db="EMBL/GenBank/DDBJ databases">
        <title>Comparative genomic and phylogenomic analyses of the family Idiomarinaceae.</title>
        <authorList>
            <person name="Liu Y."/>
            <person name="Shao Z."/>
        </authorList>
    </citation>
    <scope>NUCLEOTIDE SEQUENCE</scope>
    <source>
        <strain evidence="1">PIN1</strain>
    </source>
</reference>
<name>A0ACD2HH60_9GAMM</name>
<sequence>MSLNDFITAAAHGSQCDNHIGRTLVKFSKIKQHIYSKIASGEWPENHPVSSENALAIQFKVSRMTARRALQELADEGLVIRSKGSGTYVAPLKSQTSFMAIRNIADEIRARQHDYEAHVHVLRQVPASLQVAEQLQVEPETPVFYSVITHLENGLPVQVEERYVNPAVATDYLKQDFRQITPHEYLSAVAPLTEASHQIEAVTPSTHVCEWLELAKPEPCLRIVRRTWSDAGVVTYAVLTHPGSRFVLGGHLTFKA</sequence>
<comment type="caution">
    <text evidence="1">The sequence shown here is derived from an EMBL/GenBank/DDBJ whole genome shotgun (WGS) entry which is preliminary data.</text>
</comment>
<gene>
    <name evidence="1" type="primary">hutC</name>
    <name evidence="1" type="ORF">CWI82_09685</name>
</gene>
<proteinExistence type="predicted"/>
<dbReference type="Proteomes" id="UP000293092">
    <property type="component" value="Unassembled WGS sequence"/>
</dbReference>
<dbReference type="EMBL" id="PIQJ01000002">
    <property type="protein sequence ID" value="RZQ55639.1"/>
    <property type="molecule type" value="Genomic_DNA"/>
</dbReference>
<organism evidence="1 2">
    <name type="scientific">Pseudidiomarina tainanensis</name>
    <dbReference type="NCBI Taxonomy" id="502365"/>
    <lineage>
        <taxon>Bacteria</taxon>
        <taxon>Pseudomonadati</taxon>
        <taxon>Pseudomonadota</taxon>
        <taxon>Gammaproteobacteria</taxon>
        <taxon>Alteromonadales</taxon>
        <taxon>Idiomarinaceae</taxon>
        <taxon>Pseudidiomarina</taxon>
    </lineage>
</organism>
<protein>
    <submittedName>
        <fullName evidence="1">Histidine utilization repressor</fullName>
    </submittedName>
</protein>